<sequence length="492" mass="53564">MSNPTEDLSSFFFSTCTVAPDSTVAPSDVFFVPAEVANIEFNTRPWSISSTNEARATEPQTEFNLVQDAPVGDGFDLDTYFINLFGNENAVDSAGQVDSQPVVPSTQSTCPNFGQGTNAISDINVNDINTAGQVDIQQLFQIGLSVGLQGEYLWNFICTSFQNAQVVAPVEQIVFEQDDCQLLANNGNTNTSELQGLFSQEKMDEFTGWDFNISLPDITVPSVVPATPAPQTELTAPSGRVIPKTPKTPGKPRKKSSSPQAHKTPSKAPFKTVAKKGTLKDTFLRSTGHKIRLAISCHGCRDARKPCDSVYQFKCQRCVNHHSCCSWPETGRGIKLGKKQRDEFVRFILTRGEKLGQQVETTMTVDPVKELGLPVDSVLQRGPSSFFPTSSLPDLITSSSACSSLGTPALQTPDAIEVQTTDSSSTVNVDFSSPDPAASVSDYSDLYDALIRGNFMSAAEYQVPAQHSKVQQPKIGQESSLEEHLDFNQFSW</sequence>
<dbReference type="InterPro" id="IPR001138">
    <property type="entry name" value="Zn2Cys6_DnaBD"/>
</dbReference>
<feature type="region of interest" description="Disordered" evidence="1">
    <location>
        <begin position="224"/>
        <end position="269"/>
    </location>
</feature>
<proteinExistence type="predicted"/>
<evidence type="ECO:0000256" key="1">
    <source>
        <dbReference type="SAM" id="MobiDB-lite"/>
    </source>
</evidence>
<accession>J9VWB8</accession>
<reference evidence="3 4" key="1">
    <citation type="journal article" date="2014" name="PLoS Genet.">
        <title>Analysis of the genome and transcriptome of Cryptococcus neoformans var. grubii reveals complex RNA expression and microevolution leading to virulence attenuation.</title>
        <authorList>
            <person name="Janbon G."/>
            <person name="Ormerod K.L."/>
            <person name="Paulet D."/>
            <person name="Byrnes E.J.III."/>
            <person name="Yadav V."/>
            <person name="Chatterjee G."/>
            <person name="Mullapudi N."/>
            <person name="Hon C.C."/>
            <person name="Billmyre R.B."/>
            <person name="Brunel F."/>
            <person name="Bahn Y.S."/>
            <person name="Chen W."/>
            <person name="Chen Y."/>
            <person name="Chow E.W."/>
            <person name="Coppee J.Y."/>
            <person name="Floyd-Averette A."/>
            <person name="Gaillardin C."/>
            <person name="Gerik K.J."/>
            <person name="Goldberg J."/>
            <person name="Gonzalez-Hilarion S."/>
            <person name="Gujja S."/>
            <person name="Hamlin J.L."/>
            <person name="Hsueh Y.P."/>
            <person name="Ianiri G."/>
            <person name="Jones S."/>
            <person name="Kodira C.D."/>
            <person name="Kozubowski L."/>
            <person name="Lam W."/>
            <person name="Marra M."/>
            <person name="Mesner L.D."/>
            <person name="Mieczkowski P.A."/>
            <person name="Moyrand F."/>
            <person name="Nielsen K."/>
            <person name="Proux C."/>
            <person name="Rossignol T."/>
            <person name="Schein J.E."/>
            <person name="Sun S."/>
            <person name="Wollschlaeger C."/>
            <person name="Wood I.A."/>
            <person name="Zeng Q."/>
            <person name="Neuveglise C."/>
            <person name="Newlon C.S."/>
            <person name="Perfect J.R."/>
            <person name="Lodge J.K."/>
            <person name="Idnurm A."/>
            <person name="Stajich J.E."/>
            <person name="Kronstad J.W."/>
            <person name="Sanyal K."/>
            <person name="Heitman J."/>
            <person name="Fraser J.A."/>
            <person name="Cuomo C.A."/>
            <person name="Dietrich F.S."/>
        </authorList>
    </citation>
    <scope>NUCLEOTIDE SEQUENCE [LARGE SCALE GENOMIC DNA]</scope>
    <source>
        <strain evidence="4">H99 / ATCC 208821 / CBS 10515 / FGSC 9487</strain>
    </source>
</reference>
<dbReference type="EMBL" id="CP003830">
    <property type="protein sequence ID" value="AFR97716.1"/>
    <property type="molecule type" value="Genomic_DNA"/>
</dbReference>
<organism evidence="3 4">
    <name type="scientific">Cryptococcus neoformans (strain H99 / ATCC 208821 / CBS 10515 / FGSC 9487)</name>
    <name type="common">Cryptococcus neoformans var. grubii serotype A</name>
    <dbReference type="NCBI Taxonomy" id="235443"/>
    <lineage>
        <taxon>Eukaryota</taxon>
        <taxon>Fungi</taxon>
        <taxon>Dikarya</taxon>
        <taxon>Basidiomycota</taxon>
        <taxon>Agaricomycotina</taxon>
        <taxon>Tremellomycetes</taxon>
        <taxon>Tremellales</taxon>
        <taxon>Cryptococcaceae</taxon>
        <taxon>Cryptococcus</taxon>
        <taxon>Cryptococcus neoformans species complex</taxon>
    </lineage>
</organism>
<dbReference type="RefSeq" id="XP_012052572.1">
    <property type="nucleotide sequence ID" value="XM_012197182.1"/>
</dbReference>
<dbReference type="KEGG" id="cng:CNAG_01511"/>
<evidence type="ECO:0000313" key="4">
    <source>
        <dbReference type="Proteomes" id="UP000010091"/>
    </source>
</evidence>
<dbReference type="Proteomes" id="UP000010091">
    <property type="component" value="Chromosome 11"/>
</dbReference>
<dbReference type="PROSITE" id="PS00463">
    <property type="entry name" value="ZN2_CY6_FUNGAL_1"/>
    <property type="match status" value="1"/>
</dbReference>
<gene>
    <name evidence="3" type="ORF">CNAG_01511</name>
</gene>
<dbReference type="GO" id="GO:0000981">
    <property type="term" value="F:DNA-binding transcription factor activity, RNA polymerase II-specific"/>
    <property type="evidence" value="ECO:0007669"/>
    <property type="project" value="InterPro"/>
</dbReference>
<dbReference type="HOGENOM" id="CLU_665667_0_0_1"/>
<dbReference type="AlphaFoldDB" id="J9VWB8"/>
<dbReference type="GeneID" id="23885213"/>
<protein>
    <recommendedName>
        <fullName evidence="2">Zn(2)-C6 fungal-type domain-containing protein</fullName>
    </recommendedName>
</protein>
<name>J9VWB8_CRYN9</name>
<evidence type="ECO:0000313" key="3">
    <source>
        <dbReference type="EMBL" id="AFR97716.1"/>
    </source>
</evidence>
<feature type="domain" description="Zn(2)-C6 fungal-type" evidence="2">
    <location>
        <begin position="296"/>
        <end position="325"/>
    </location>
</feature>
<dbReference type="OrthoDB" id="2576045at2759"/>
<keyword evidence="4" id="KW-1185">Reference proteome</keyword>
<dbReference type="VEuPathDB" id="FungiDB:CNAG_01511"/>
<evidence type="ECO:0000259" key="2">
    <source>
        <dbReference type="PROSITE" id="PS00463"/>
    </source>
</evidence>
<dbReference type="GO" id="GO:0008270">
    <property type="term" value="F:zinc ion binding"/>
    <property type="evidence" value="ECO:0007669"/>
    <property type="project" value="InterPro"/>
</dbReference>